<dbReference type="AlphaFoldDB" id="A0A3M0Z0F5"/>
<sequence>MEQNFGFPTPKFCERCGKPYGIDDVTVFPEGLGLPILNVRSECKFCRHVVLLKVVNRGTNGFSGLKQIGRNYSSQQDKEFLVSSEPIGSREVLEFYEILMSSSAQEIIHSLAQINKSKIIE</sequence>
<proteinExistence type="predicted"/>
<organism evidence="1 2">
    <name type="scientific">Candidatus Dojkabacteria bacterium</name>
    <dbReference type="NCBI Taxonomy" id="2099670"/>
    <lineage>
        <taxon>Bacteria</taxon>
        <taxon>Candidatus Dojkabacteria</taxon>
    </lineage>
</organism>
<dbReference type="Proteomes" id="UP000269410">
    <property type="component" value="Unassembled WGS sequence"/>
</dbReference>
<reference evidence="1 2" key="1">
    <citation type="submission" date="2018-10" db="EMBL/GenBank/DDBJ databases">
        <title>Thermophilic Lithotrophy and Phototrophy in an Intertidal, Iron-rich, Geothermal Spring.</title>
        <authorList>
            <person name="Ward L.M."/>
            <person name="Idei A."/>
            <person name="Nakagawa M."/>
            <person name="Ueno Y."/>
            <person name="Fischer W."/>
            <person name="Mcglynn S.E."/>
        </authorList>
    </citation>
    <scope>NUCLEOTIDE SEQUENCE [LARGE SCALE GENOMIC DNA]</scope>
    <source>
        <strain evidence="1">J137</strain>
    </source>
</reference>
<evidence type="ECO:0000313" key="2">
    <source>
        <dbReference type="Proteomes" id="UP000269410"/>
    </source>
</evidence>
<comment type="caution">
    <text evidence="1">The sequence shown here is derived from an EMBL/GenBank/DDBJ whole genome shotgun (WGS) entry which is preliminary data.</text>
</comment>
<dbReference type="EMBL" id="RFKV01000025">
    <property type="protein sequence ID" value="RMD77513.1"/>
    <property type="molecule type" value="Genomic_DNA"/>
</dbReference>
<name>A0A3M0Z0F5_9BACT</name>
<gene>
    <name evidence="1" type="ORF">D6810_00725</name>
</gene>
<protein>
    <submittedName>
        <fullName evidence="1">Uncharacterized protein</fullName>
    </submittedName>
</protein>
<accession>A0A3M0Z0F5</accession>
<evidence type="ECO:0000313" key="1">
    <source>
        <dbReference type="EMBL" id="RMD77513.1"/>
    </source>
</evidence>